<keyword evidence="1" id="KW-0472">Membrane</keyword>
<sequence length="109" mass="12674">MREFIELIPCHRLPERCLYINGEPMPLCTRCFSMLLGYILMPFALLASVSIPLWIPIAMVIPLLMDGFTQRWKWRTSNNFIRFVTGLLFGIGQSLLISTIVWQIVNWLS</sequence>
<organism evidence="2 3">
    <name type="scientific">Ureibacillus aquaedulcis</name>
    <dbReference type="NCBI Taxonomy" id="3058421"/>
    <lineage>
        <taxon>Bacteria</taxon>
        <taxon>Bacillati</taxon>
        <taxon>Bacillota</taxon>
        <taxon>Bacilli</taxon>
        <taxon>Bacillales</taxon>
        <taxon>Caryophanaceae</taxon>
        <taxon>Ureibacillus</taxon>
    </lineage>
</organism>
<keyword evidence="1" id="KW-1133">Transmembrane helix</keyword>
<feature type="transmembrane region" description="Helical" evidence="1">
    <location>
        <begin position="35"/>
        <end position="68"/>
    </location>
</feature>
<evidence type="ECO:0000313" key="2">
    <source>
        <dbReference type="EMBL" id="MDN4492741.1"/>
    </source>
</evidence>
<accession>A0ABT8GMW2</accession>
<keyword evidence="3" id="KW-1185">Reference proteome</keyword>
<dbReference type="Pfam" id="PF09858">
    <property type="entry name" value="DUF2085"/>
    <property type="match status" value="1"/>
</dbReference>
<feature type="transmembrane region" description="Helical" evidence="1">
    <location>
        <begin position="80"/>
        <end position="105"/>
    </location>
</feature>
<dbReference type="RefSeq" id="WP_301136899.1">
    <property type="nucleotide sequence ID" value="NZ_JAUHTQ010000002.1"/>
</dbReference>
<protein>
    <submittedName>
        <fullName evidence="2">DUF2085 domain-containing protein</fullName>
    </submittedName>
</protein>
<name>A0ABT8GMW2_9BACL</name>
<evidence type="ECO:0000256" key="1">
    <source>
        <dbReference type="SAM" id="Phobius"/>
    </source>
</evidence>
<dbReference type="EMBL" id="JAUHTQ010000002">
    <property type="protein sequence ID" value="MDN4492741.1"/>
    <property type="molecule type" value="Genomic_DNA"/>
</dbReference>
<reference evidence="2" key="1">
    <citation type="submission" date="2023-07" db="EMBL/GenBank/DDBJ databases">
        <title>Ureibacillus sp. isolated from freshwater well.</title>
        <authorList>
            <person name="Kirdat K."/>
            <person name="Bhatt A."/>
            <person name="Teware R."/>
            <person name="Bhavsar Y."/>
            <person name="Yadav A."/>
        </authorList>
    </citation>
    <scope>NUCLEOTIDE SEQUENCE</scope>
    <source>
        <strain evidence="2">BA0131</strain>
    </source>
</reference>
<gene>
    <name evidence="2" type="ORF">QYB95_04240</name>
</gene>
<keyword evidence="1" id="KW-0812">Transmembrane</keyword>
<dbReference type="Proteomes" id="UP001172743">
    <property type="component" value="Unassembled WGS sequence"/>
</dbReference>
<evidence type="ECO:0000313" key="3">
    <source>
        <dbReference type="Proteomes" id="UP001172743"/>
    </source>
</evidence>
<comment type="caution">
    <text evidence="2">The sequence shown here is derived from an EMBL/GenBank/DDBJ whole genome shotgun (WGS) entry which is preliminary data.</text>
</comment>
<proteinExistence type="predicted"/>
<dbReference type="InterPro" id="IPR019206">
    <property type="entry name" value="DUF2085_TM"/>
</dbReference>